<protein>
    <recommendedName>
        <fullName evidence="5">tRNA-queuosine alpha-mannosyltransferase</fullName>
        <ecNumber evidence="4">2.4.1.110</ecNumber>
    </recommendedName>
</protein>
<dbReference type="EMBL" id="FOOU01000001">
    <property type="protein sequence ID" value="SFF88188.1"/>
    <property type="molecule type" value="Genomic_DNA"/>
</dbReference>
<sequence length="376" mass="42505">MRILLLSAYDADSHQYWHQGLVTHFPEHQWTVLTLPARYFSWRLRGNSLSWAFGESAALLQQPYDLIIATSMTDLSSLRGFVPALGQIPTLLYFHENQFAYPESGNEFKSVEPKILNIYSALAADHIAFNTHYNRTTFFEGASALLKKLPDQIPAGLIERLKEHSSVLPVPLHDSCYLPHQHQTGALQVVWNHRWEFDKGPELLYQALATLHAEKTDIQCHIVGQQFRKVPPAFDKIREQFPSIIGRWGYIESVADYRQLLQSADVVLSTALHDFQGIAVLEGVAAGAIPVIPDRLAYAELFDSQYRYSTASEPINTADETHALVCMLKQLATAKANNALAAAPRVDSLSWQHVKPRYLQLMQQLMNTSSARFNHK</sequence>
<dbReference type="InterPro" id="IPR051862">
    <property type="entry name" value="GT-like_domain_containing_1"/>
</dbReference>
<dbReference type="STRING" id="1045558.SAMN05216175_101506"/>
<proteinExistence type="inferred from homology"/>
<name>A0A1I2MBB4_9GAMM</name>
<organism evidence="8 9">
    <name type="scientific">Neptunomonas qingdaonensis</name>
    <dbReference type="NCBI Taxonomy" id="1045558"/>
    <lineage>
        <taxon>Bacteria</taxon>
        <taxon>Pseudomonadati</taxon>
        <taxon>Pseudomonadota</taxon>
        <taxon>Gammaproteobacteria</taxon>
        <taxon>Oceanospirillales</taxon>
        <taxon>Oceanospirillaceae</taxon>
        <taxon>Neptunomonas</taxon>
    </lineage>
</organism>
<dbReference type="OrthoDB" id="9792163at2"/>
<dbReference type="RefSeq" id="WP_090723904.1">
    <property type="nucleotide sequence ID" value="NZ_FOOU01000001.1"/>
</dbReference>
<dbReference type="Proteomes" id="UP000198623">
    <property type="component" value="Unassembled WGS sequence"/>
</dbReference>
<dbReference type="Pfam" id="PF12038">
    <property type="entry name" value="QTMAN_N"/>
    <property type="match status" value="1"/>
</dbReference>
<dbReference type="Gene3D" id="3.40.50.2000">
    <property type="entry name" value="Glycogen Phosphorylase B"/>
    <property type="match status" value="2"/>
</dbReference>
<gene>
    <name evidence="8" type="ORF">SAMN05216175_101506</name>
</gene>
<dbReference type="PANTHER" id="PTHR13615:SF3">
    <property type="entry name" value="GLYCOSYLTRANSFERASE-LIKE DOMAIN-CONTAINING PROTEIN 1"/>
    <property type="match status" value="1"/>
</dbReference>
<feature type="domain" description="tRNA-queuosine alpha-mannosyltransferase N-terminal" evidence="7">
    <location>
        <begin position="2"/>
        <end position="172"/>
    </location>
</feature>
<dbReference type="GO" id="GO:0016438">
    <property type="term" value="F:tRNA-queuosine(34) beta-mannosyltransferase activity"/>
    <property type="evidence" value="ECO:0007669"/>
    <property type="project" value="UniProtKB-EC"/>
</dbReference>
<evidence type="ECO:0000256" key="5">
    <source>
        <dbReference type="ARBA" id="ARBA00044539"/>
    </source>
</evidence>
<keyword evidence="9" id="KW-1185">Reference proteome</keyword>
<evidence type="ECO:0000256" key="3">
    <source>
        <dbReference type="ARBA" id="ARBA00022679"/>
    </source>
</evidence>
<evidence type="ECO:0000256" key="1">
    <source>
        <dbReference type="ARBA" id="ARBA00009481"/>
    </source>
</evidence>
<comment type="similarity">
    <text evidence="1">Belongs to the glycosyltransferase group 1 family. Glycosyltransferase 4 subfamily.</text>
</comment>
<dbReference type="Pfam" id="PF13692">
    <property type="entry name" value="Glyco_trans_1_4"/>
    <property type="match status" value="1"/>
</dbReference>
<evidence type="ECO:0000256" key="4">
    <source>
        <dbReference type="ARBA" id="ARBA00044517"/>
    </source>
</evidence>
<evidence type="ECO:0000313" key="9">
    <source>
        <dbReference type="Proteomes" id="UP000198623"/>
    </source>
</evidence>
<dbReference type="InterPro" id="IPR022701">
    <property type="entry name" value="QTMAN_N"/>
</dbReference>
<dbReference type="PANTHER" id="PTHR13615">
    <property type="entry name" value="GLYCOSYLTRANSFERASE-LIKE 1"/>
    <property type="match status" value="1"/>
</dbReference>
<dbReference type="EC" id="2.4.1.110" evidence="4"/>
<dbReference type="SUPFAM" id="SSF53756">
    <property type="entry name" value="UDP-Glycosyltransferase/glycogen phosphorylase"/>
    <property type="match status" value="1"/>
</dbReference>
<evidence type="ECO:0000313" key="8">
    <source>
        <dbReference type="EMBL" id="SFF88188.1"/>
    </source>
</evidence>
<reference evidence="9" key="1">
    <citation type="submission" date="2016-10" db="EMBL/GenBank/DDBJ databases">
        <authorList>
            <person name="Varghese N."/>
            <person name="Submissions S."/>
        </authorList>
    </citation>
    <scope>NUCLEOTIDE SEQUENCE [LARGE SCALE GENOMIC DNA]</scope>
    <source>
        <strain evidence="9">CGMCC 1.10971</strain>
    </source>
</reference>
<keyword evidence="2" id="KW-0328">Glycosyltransferase</keyword>
<evidence type="ECO:0000256" key="6">
    <source>
        <dbReference type="ARBA" id="ARBA00048439"/>
    </source>
</evidence>
<evidence type="ECO:0000256" key="2">
    <source>
        <dbReference type="ARBA" id="ARBA00022676"/>
    </source>
</evidence>
<evidence type="ECO:0000259" key="7">
    <source>
        <dbReference type="Pfam" id="PF12038"/>
    </source>
</evidence>
<accession>A0A1I2MBB4</accession>
<dbReference type="AlphaFoldDB" id="A0A1I2MBB4"/>
<keyword evidence="3 8" id="KW-0808">Transferase</keyword>
<comment type="catalytic activity">
    <reaction evidence="6">
        <text>queuosine(34) in tRNA(Asp) + GDP-alpha-D-mannose = O-4''-alpha-D-mannosylqueuosine(34) in tRNA(Asp) + GDP + H(+)</text>
        <dbReference type="Rhea" id="RHEA:12885"/>
        <dbReference type="Rhea" id="RHEA-COMP:18572"/>
        <dbReference type="Rhea" id="RHEA-COMP:18581"/>
        <dbReference type="ChEBI" id="CHEBI:15378"/>
        <dbReference type="ChEBI" id="CHEBI:57527"/>
        <dbReference type="ChEBI" id="CHEBI:58189"/>
        <dbReference type="ChEBI" id="CHEBI:194431"/>
        <dbReference type="ChEBI" id="CHEBI:194442"/>
        <dbReference type="EC" id="2.4.1.110"/>
    </reaction>
    <physiologicalReaction direction="left-to-right" evidence="6">
        <dbReference type="Rhea" id="RHEA:12886"/>
    </physiologicalReaction>
</comment>